<accession>A0AAJ0GFG6</accession>
<dbReference type="AlphaFoldDB" id="A0AAJ0GFG6"/>
<organism evidence="1 2">
    <name type="scientific">Extremus antarcticus</name>
    <dbReference type="NCBI Taxonomy" id="702011"/>
    <lineage>
        <taxon>Eukaryota</taxon>
        <taxon>Fungi</taxon>
        <taxon>Dikarya</taxon>
        <taxon>Ascomycota</taxon>
        <taxon>Pezizomycotina</taxon>
        <taxon>Dothideomycetes</taxon>
        <taxon>Dothideomycetidae</taxon>
        <taxon>Mycosphaerellales</taxon>
        <taxon>Extremaceae</taxon>
        <taxon>Extremus</taxon>
    </lineage>
</organism>
<evidence type="ECO:0000313" key="2">
    <source>
        <dbReference type="Proteomes" id="UP001271007"/>
    </source>
</evidence>
<evidence type="ECO:0000313" key="1">
    <source>
        <dbReference type="EMBL" id="KAK3056520.1"/>
    </source>
</evidence>
<reference evidence="1" key="1">
    <citation type="submission" date="2023-04" db="EMBL/GenBank/DDBJ databases">
        <title>Black Yeasts Isolated from many extreme environments.</title>
        <authorList>
            <person name="Coleine C."/>
            <person name="Stajich J.E."/>
            <person name="Selbmann L."/>
        </authorList>
    </citation>
    <scope>NUCLEOTIDE SEQUENCE</scope>
    <source>
        <strain evidence="1">CCFEE 5312</strain>
    </source>
</reference>
<gene>
    <name evidence="1" type="ORF">LTR09_002313</name>
</gene>
<dbReference type="InterPro" id="IPR036514">
    <property type="entry name" value="SGNH_hydro_sf"/>
</dbReference>
<dbReference type="Gene3D" id="3.40.50.1110">
    <property type="entry name" value="SGNH hydrolase"/>
    <property type="match status" value="1"/>
</dbReference>
<dbReference type="Proteomes" id="UP001271007">
    <property type="component" value="Unassembled WGS sequence"/>
</dbReference>
<keyword evidence="2" id="KW-1185">Reference proteome</keyword>
<dbReference type="EMBL" id="JAWDJX010000005">
    <property type="protein sequence ID" value="KAK3056520.1"/>
    <property type="molecule type" value="Genomic_DNA"/>
</dbReference>
<name>A0AAJ0GFG6_9PEZI</name>
<dbReference type="SUPFAM" id="SSF52266">
    <property type="entry name" value="SGNH hydrolase"/>
    <property type="match status" value="1"/>
</dbReference>
<comment type="caution">
    <text evidence="1">The sequence shown here is derived from an EMBL/GenBank/DDBJ whole genome shotgun (WGS) entry which is preliminary data.</text>
</comment>
<sequence>MKTIRGERRQVEAAATFLPDVAYFLNQALEGKASVINAAVEASLLRQRDETLLPHDEFVRDNIRAEDVLIVSIGANDIALSPSAATARHMMQLAWLTPKSSIEKGTASSLDYFRNMFGSQIQAYITRILAKQKPRAVIACMIYYPLEVSSQPSWADSQLKMLGYGMFPGQLKAAIKQIYESATIEIEVQGTTVVPCALYETLDGKTEEDYVARVEPSVEGGRKMAELLKQKLETLLF</sequence>
<protein>
    <submittedName>
        <fullName evidence="1">Uncharacterized protein</fullName>
    </submittedName>
</protein>
<proteinExistence type="predicted"/>